<dbReference type="AlphaFoldDB" id="A0A356LM62"/>
<evidence type="ECO:0000313" key="2">
    <source>
        <dbReference type="Proteomes" id="UP000264036"/>
    </source>
</evidence>
<organism evidence="1 2">
    <name type="scientific">Advenella kashmirensis</name>
    <dbReference type="NCBI Taxonomy" id="310575"/>
    <lineage>
        <taxon>Bacteria</taxon>
        <taxon>Pseudomonadati</taxon>
        <taxon>Pseudomonadota</taxon>
        <taxon>Betaproteobacteria</taxon>
        <taxon>Burkholderiales</taxon>
        <taxon>Alcaligenaceae</taxon>
    </lineage>
</organism>
<dbReference type="Pfam" id="PF05973">
    <property type="entry name" value="Gp49"/>
    <property type="match status" value="1"/>
</dbReference>
<proteinExistence type="predicted"/>
<accession>A0A356LM62</accession>
<evidence type="ECO:0000313" key="1">
    <source>
        <dbReference type="EMBL" id="HBP32123.1"/>
    </source>
</evidence>
<reference evidence="1 2" key="1">
    <citation type="journal article" date="2018" name="Nat. Biotechnol.">
        <title>A standardized bacterial taxonomy based on genome phylogeny substantially revises the tree of life.</title>
        <authorList>
            <person name="Parks D.H."/>
            <person name="Chuvochina M."/>
            <person name="Waite D.W."/>
            <person name="Rinke C."/>
            <person name="Skarshewski A."/>
            <person name="Chaumeil P.A."/>
            <person name="Hugenholtz P."/>
        </authorList>
    </citation>
    <scope>NUCLEOTIDE SEQUENCE [LARGE SCALE GENOMIC DNA]</scope>
    <source>
        <strain evidence="1">UBA10707</strain>
    </source>
</reference>
<dbReference type="EMBL" id="DOEK01000047">
    <property type="protein sequence ID" value="HBP32123.1"/>
    <property type="molecule type" value="Genomic_DNA"/>
</dbReference>
<name>A0A356LM62_9BURK</name>
<dbReference type="Proteomes" id="UP000264036">
    <property type="component" value="Unassembled WGS sequence"/>
</dbReference>
<comment type="caution">
    <text evidence="1">The sequence shown here is derived from an EMBL/GenBank/DDBJ whole genome shotgun (WGS) entry which is preliminary data.</text>
</comment>
<dbReference type="InterPro" id="IPR009241">
    <property type="entry name" value="HigB-like"/>
</dbReference>
<sequence>MEEEKTKSLYWVASSKKDLTAMPEDVQDTFGFALHLAQIGTMHPQAKPLKGFGSAGIVEVVENADGGTYRAVYTVKFGNAVYVLHCFQKKSTKGIATPKPDMDLIRARLKEVQNHALGENK</sequence>
<protein>
    <submittedName>
        <fullName evidence="1">Addiction module toxin RelE</fullName>
    </submittedName>
</protein>
<gene>
    <name evidence="1" type="ORF">DD666_22275</name>
</gene>